<feature type="transmembrane region" description="Helical" evidence="1">
    <location>
        <begin position="29"/>
        <end position="57"/>
    </location>
</feature>
<dbReference type="RefSeq" id="WP_072712136.1">
    <property type="nucleotide sequence ID" value="NZ_CP016796.1"/>
</dbReference>
<evidence type="ECO:0000313" key="2">
    <source>
        <dbReference type="EMBL" id="API86681.1"/>
    </source>
</evidence>
<evidence type="ECO:0000313" key="3">
    <source>
        <dbReference type="Proteomes" id="UP000184222"/>
    </source>
</evidence>
<dbReference type="EMBL" id="CP016796">
    <property type="protein sequence ID" value="API86681.1"/>
    <property type="molecule type" value="Genomic_DNA"/>
</dbReference>
<dbReference type="AlphaFoldDB" id="A0A1L4BS67"/>
<accession>A0A1L4BS67</accession>
<sequence>MKLPDSKNYGLTMLENINNYRKAAKKYKLYFVVCKMLRMLFLIVFSLFLLNSLIVLIGHNAVYEQDYNSFTAKIYSYFGQYTYYEYAYKFDSKGIFLMFLSLSPALVCFILEKVNKNKMYNHLGEVVKIEQQEKAEKQQERIYEMKSLYGI</sequence>
<organism evidence="2 3">
    <name type="scientific">Francisella uliginis</name>
    <dbReference type="NCBI Taxonomy" id="573570"/>
    <lineage>
        <taxon>Bacteria</taxon>
        <taxon>Pseudomonadati</taxon>
        <taxon>Pseudomonadota</taxon>
        <taxon>Gammaproteobacteria</taxon>
        <taxon>Thiotrichales</taxon>
        <taxon>Francisellaceae</taxon>
        <taxon>Francisella</taxon>
    </lineage>
</organism>
<protein>
    <submittedName>
        <fullName evidence="2">Uncharacterized protein</fullName>
    </submittedName>
</protein>
<keyword evidence="3" id="KW-1185">Reference proteome</keyword>
<proteinExistence type="predicted"/>
<keyword evidence="1" id="KW-0812">Transmembrane</keyword>
<keyword evidence="1" id="KW-1133">Transmembrane helix</keyword>
<dbReference type="KEGG" id="frx:F7310_04600"/>
<dbReference type="Proteomes" id="UP000184222">
    <property type="component" value="Chromosome"/>
</dbReference>
<name>A0A1L4BS67_9GAMM</name>
<gene>
    <name evidence="2" type="ORF">F7310_04600</name>
</gene>
<dbReference type="OrthoDB" id="9904453at2"/>
<reference evidence="2 3" key="1">
    <citation type="journal article" date="2016" name="Appl. Environ. Microbiol.">
        <title>Whole genome relationships among Francisella bacteria of diverse origin define new species and provide specific regions for detection.</title>
        <authorList>
            <person name="Challacombe J.F."/>
            <person name="Petersen J.M."/>
            <person name="Gallegos-Graves V."/>
            <person name="Hodge D."/>
            <person name="Pillai S."/>
            <person name="Kuske C.R."/>
        </authorList>
    </citation>
    <scope>NUCLEOTIDE SEQUENCE [LARGE SCALE GENOMIC DNA]</scope>
    <source>
        <strain evidence="3">TX07-7310</strain>
    </source>
</reference>
<keyword evidence="1" id="KW-0472">Membrane</keyword>
<feature type="transmembrane region" description="Helical" evidence="1">
    <location>
        <begin position="94"/>
        <end position="111"/>
    </location>
</feature>
<evidence type="ECO:0000256" key="1">
    <source>
        <dbReference type="SAM" id="Phobius"/>
    </source>
</evidence>